<organism evidence="1 2">
    <name type="scientific">Pseudotabrizicola algicola</name>
    <dbReference type="NCBI Taxonomy" id="2709381"/>
    <lineage>
        <taxon>Bacteria</taxon>
        <taxon>Pseudomonadati</taxon>
        <taxon>Pseudomonadota</taxon>
        <taxon>Alphaproteobacteria</taxon>
        <taxon>Rhodobacterales</taxon>
        <taxon>Paracoccaceae</taxon>
        <taxon>Pseudotabrizicola</taxon>
    </lineage>
</organism>
<dbReference type="Gene3D" id="2.160.10.10">
    <property type="entry name" value="Hexapeptide repeat proteins"/>
    <property type="match status" value="2"/>
</dbReference>
<keyword evidence="2" id="KW-1185">Reference proteome</keyword>
<dbReference type="SUPFAM" id="SSF51161">
    <property type="entry name" value="Trimeric LpxA-like enzymes"/>
    <property type="match status" value="1"/>
</dbReference>
<evidence type="ECO:0008006" key="3">
    <source>
        <dbReference type="Google" id="ProtNLM"/>
    </source>
</evidence>
<dbReference type="AlphaFoldDB" id="A0A6B3RL53"/>
<evidence type="ECO:0000313" key="1">
    <source>
        <dbReference type="EMBL" id="NEX45853.1"/>
    </source>
</evidence>
<dbReference type="GO" id="GO:0005737">
    <property type="term" value="C:cytoplasm"/>
    <property type="evidence" value="ECO:0007669"/>
    <property type="project" value="InterPro"/>
</dbReference>
<dbReference type="GO" id="GO:0009001">
    <property type="term" value="F:serine O-acetyltransferase activity"/>
    <property type="evidence" value="ECO:0007669"/>
    <property type="project" value="InterPro"/>
</dbReference>
<accession>A0A6B3RL53</accession>
<dbReference type="EMBL" id="JAAIKE010000001">
    <property type="protein sequence ID" value="NEX45853.1"/>
    <property type="molecule type" value="Genomic_DNA"/>
</dbReference>
<name>A0A6B3RL53_9RHOB</name>
<gene>
    <name evidence="1" type="ORF">G3572_06535</name>
</gene>
<dbReference type="PANTHER" id="PTHR42811">
    <property type="entry name" value="SERINE ACETYLTRANSFERASE"/>
    <property type="match status" value="1"/>
</dbReference>
<comment type="caution">
    <text evidence="1">The sequence shown here is derived from an EMBL/GenBank/DDBJ whole genome shotgun (WGS) entry which is preliminary data.</text>
</comment>
<dbReference type="InterPro" id="IPR005881">
    <property type="entry name" value="Ser_O-AcTrfase"/>
</dbReference>
<evidence type="ECO:0000313" key="2">
    <source>
        <dbReference type="Proteomes" id="UP000481421"/>
    </source>
</evidence>
<dbReference type="PIRSF" id="PIRSF000441">
    <property type="entry name" value="CysE"/>
    <property type="match status" value="1"/>
</dbReference>
<dbReference type="InterPro" id="IPR011004">
    <property type="entry name" value="Trimer_LpxA-like_sf"/>
</dbReference>
<sequence length="135" mass="14164">MNRLYRRGGLSRKIARVIHHYIHFRYACHISPQATIEGWINLPHPLGITVGHGVVIADNATIYQNVTLGKGAHDDNYPRVSSGATLFTGSVVLGGIEVGTNAKVGANAVVLQSVPAGCTAVGVPARVICPGSTAK</sequence>
<protein>
    <recommendedName>
        <fullName evidence="3">Serine acetyltransferase</fullName>
    </recommendedName>
</protein>
<proteinExistence type="predicted"/>
<reference evidence="1 2" key="1">
    <citation type="submission" date="2020-02" db="EMBL/GenBank/DDBJ databases">
        <title>Rhodobacter algicola sp. nov., isolated from microalga culture.</title>
        <authorList>
            <person name="Park C.-Y."/>
        </authorList>
    </citation>
    <scope>NUCLEOTIDE SEQUENCE [LARGE SCALE GENOMIC DNA]</scope>
    <source>
        <strain evidence="1 2">ETT8</strain>
    </source>
</reference>
<dbReference type="GO" id="GO:0006535">
    <property type="term" value="P:cysteine biosynthetic process from serine"/>
    <property type="evidence" value="ECO:0007669"/>
    <property type="project" value="InterPro"/>
</dbReference>
<dbReference type="Proteomes" id="UP000481421">
    <property type="component" value="Unassembled WGS sequence"/>
</dbReference>